<gene>
    <name evidence="1" type="ORF">CEXT_679571</name>
</gene>
<dbReference type="Proteomes" id="UP001054945">
    <property type="component" value="Unassembled WGS sequence"/>
</dbReference>
<accession>A0AAV4XSD6</accession>
<keyword evidence="2" id="KW-1185">Reference proteome</keyword>
<proteinExistence type="predicted"/>
<evidence type="ECO:0000313" key="2">
    <source>
        <dbReference type="Proteomes" id="UP001054945"/>
    </source>
</evidence>
<dbReference type="AlphaFoldDB" id="A0AAV4XSD6"/>
<sequence length="99" mass="11084">MFEIAALIPSVYRVAQTSWTSSGMAVVITYSRGIENAFHVNAIPDPGQHRRCPVWLNIACSESENLEFTTEFSQEYAIESSVITVLANMSVLQNCWLIQ</sequence>
<reference evidence="1 2" key="1">
    <citation type="submission" date="2021-06" db="EMBL/GenBank/DDBJ databases">
        <title>Caerostris extrusa draft genome.</title>
        <authorList>
            <person name="Kono N."/>
            <person name="Arakawa K."/>
        </authorList>
    </citation>
    <scope>NUCLEOTIDE SEQUENCE [LARGE SCALE GENOMIC DNA]</scope>
</reference>
<evidence type="ECO:0000313" key="1">
    <source>
        <dbReference type="EMBL" id="GIY97528.1"/>
    </source>
</evidence>
<dbReference type="EMBL" id="BPLR01018174">
    <property type="protein sequence ID" value="GIY97528.1"/>
    <property type="molecule type" value="Genomic_DNA"/>
</dbReference>
<protein>
    <submittedName>
        <fullName evidence="1">Uncharacterized protein</fullName>
    </submittedName>
</protein>
<organism evidence="1 2">
    <name type="scientific">Caerostris extrusa</name>
    <name type="common">Bark spider</name>
    <name type="synonym">Caerostris bankana</name>
    <dbReference type="NCBI Taxonomy" id="172846"/>
    <lineage>
        <taxon>Eukaryota</taxon>
        <taxon>Metazoa</taxon>
        <taxon>Ecdysozoa</taxon>
        <taxon>Arthropoda</taxon>
        <taxon>Chelicerata</taxon>
        <taxon>Arachnida</taxon>
        <taxon>Araneae</taxon>
        <taxon>Araneomorphae</taxon>
        <taxon>Entelegynae</taxon>
        <taxon>Araneoidea</taxon>
        <taxon>Araneidae</taxon>
        <taxon>Caerostris</taxon>
    </lineage>
</organism>
<comment type="caution">
    <text evidence="1">The sequence shown here is derived from an EMBL/GenBank/DDBJ whole genome shotgun (WGS) entry which is preliminary data.</text>
</comment>
<name>A0AAV4XSD6_CAEEX</name>